<sequence length="489" mass="56783">MNKRTNFIVFIADQMRADSLGHLGNRAAITPNFDKIYQEDGVSFDNAYCQNPVCVPSRCSFLTGWYPHVRGHRTMHFLLEKDDPMLLKILKNHGYYVLWVGRNDVIPADRDLSEYCHEYYSGYEADNDNPIAAHKEWEKSFRGPTDGDNYYSFYAGKIKESDQYGKADWNCVNKVLSFINNYSENSDTPFCIYVSLSFPHPPYACEDPWFSSIDRSKIGDIRPVPKDWSKKASMLKGIYEKQKLQNWGIERFKELRATYYAMVSRLDYQFGLIVKALKDKNLYDDTSIFVFSDHGDYTGDYGIVEKSQNTFEDSLTNIPLIIKPNKSIKVKPRISEALVELVDLPATIADMAGFELDYTQFGKSLVHVLKGDEEHKDAVFCEGGRIHGEIQAMEIGHGPESLYWPRLSTQYSEGPEHTKAVMIRMGDFKYIERLYEQSELYDLKNDPDELYNLIGDKRYAELILEMKERLLRFFMETTDYVPNTRDKRF</sequence>
<name>A0A231VK22_THETR</name>
<evidence type="ECO:0000313" key="6">
    <source>
        <dbReference type="Proteomes" id="UP000215301"/>
    </source>
</evidence>
<evidence type="ECO:0000313" key="5">
    <source>
        <dbReference type="EMBL" id="OXT08448.1"/>
    </source>
</evidence>
<dbReference type="AlphaFoldDB" id="A0A231VK22"/>
<dbReference type="InterPro" id="IPR032506">
    <property type="entry name" value="SGSH_C"/>
</dbReference>
<accession>A0A231VK22</accession>
<dbReference type="InterPro" id="IPR000917">
    <property type="entry name" value="Sulfatase_N"/>
</dbReference>
<evidence type="ECO:0000259" key="4">
    <source>
        <dbReference type="Pfam" id="PF16347"/>
    </source>
</evidence>
<dbReference type="InterPro" id="IPR017850">
    <property type="entry name" value="Alkaline_phosphatase_core_sf"/>
</dbReference>
<dbReference type="Proteomes" id="UP000215301">
    <property type="component" value="Unassembled WGS sequence"/>
</dbReference>
<proteinExistence type="predicted"/>
<dbReference type="PANTHER" id="PTHR45953">
    <property type="entry name" value="IDURONATE 2-SULFATASE"/>
    <property type="match status" value="1"/>
</dbReference>
<dbReference type="Pfam" id="PF16347">
    <property type="entry name" value="SGSH_C"/>
    <property type="match status" value="1"/>
</dbReference>
<dbReference type="Gene3D" id="3.40.720.10">
    <property type="entry name" value="Alkaline Phosphatase, subunit A"/>
    <property type="match status" value="1"/>
</dbReference>
<protein>
    <submittedName>
        <fullName evidence="5">Arylsulfatase</fullName>
    </submittedName>
</protein>
<dbReference type="RefSeq" id="WP_094044618.1">
    <property type="nucleotide sequence ID" value="NZ_NKHD01000015.1"/>
</dbReference>
<keyword evidence="2" id="KW-0378">Hydrolase</keyword>
<evidence type="ECO:0000256" key="1">
    <source>
        <dbReference type="ARBA" id="ARBA00022723"/>
    </source>
</evidence>
<dbReference type="EMBL" id="NKHD01000015">
    <property type="protein sequence ID" value="OXT08448.1"/>
    <property type="molecule type" value="Genomic_DNA"/>
</dbReference>
<dbReference type="GO" id="GO:0004423">
    <property type="term" value="F:iduronate-2-sulfatase activity"/>
    <property type="evidence" value="ECO:0007669"/>
    <property type="project" value="TreeGrafter"/>
</dbReference>
<reference evidence="5 6" key="1">
    <citation type="submission" date="2017-06" db="EMBL/GenBank/DDBJ databases">
        <title>Isolation and characterization of a thermophilic and butanogenic Thermoanaerobacterium thermosaccharolyticum M5 capable of efficient degradation of hemicellulose.</title>
        <authorList>
            <person name="Xin F."/>
            <person name="Jiang Y."/>
        </authorList>
    </citation>
    <scope>NUCLEOTIDE SEQUENCE [LARGE SCALE GENOMIC DNA]</scope>
    <source>
        <strain evidence="5 6">M5</strain>
    </source>
</reference>
<dbReference type="SUPFAM" id="SSF53649">
    <property type="entry name" value="Alkaline phosphatase-like"/>
    <property type="match status" value="1"/>
</dbReference>
<keyword evidence="1" id="KW-0479">Metal-binding</keyword>
<dbReference type="PANTHER" id="PTHR45953:SF1">
    <property type="entry name" value="IDURONATE 2-SULFATASE"/>
    <property type="match status" value="1"/>
</dbReference>
<dbReference type="GO" id="GO:0046872">
    <property type="term" value="F:metal ion binding"/>
    <property type="evidence" value="ECO:0007669"/>
    <property type="project" value="UniProtKB-KW"/>
</dbReference>
<organism evidence="5 6">
    <name type="scientific">Thermoanaerobacterium thermosaccharolyticum</name>
    <name type="common">Clostridium thermosaccharolyticum</name>
    <dbReference type="NCBI Taxonomy" id="1517"/>
    <lineage>
        <taxon>Bacteria</taxon>
        <taxon>Bacillati</taxon>
        <taxon>Bacillota</taxon>
        <taxon>Clostridia</taxon>
        <taxon>Thermoanaerobacterales</taxon>
        <taxon>Thermoanaerobacteraceae</taxon>
        <taxon>Thermoanaerobacterium</taxon>
    </lineage>
</organism>
<gene>
    <name evidence="5" type="ORF">CE561_05180</name>
</gene>
<evidence type="ECO:0000259" key="3">
    <source>
        <dbReference type="Pfam" id="PF00884"/>
    </source>
</evidence>
<dbReference type="CDD" id="cd16150">
    <property type="entry name" value="sulfatase_like"/>
    <property type="match status" value="1"/>
</dbReference>
<feature type="domain" description="N-sulphoglucosamine sulphohydrolase C-terminal" evidence="4">
    <location>
        <begin position="419"/>
        <end position="472"/>
    </location>
</feature>
<dbReference type="GO" id="GO:0005737">
    <property type="term" value="C:cytoplasm"/>
    <property type="evidence" value="ECO:0007669"/>
    <property type="project" value="TreeGrafter"/>
</dbReference>
<dbReference type="Pfam" id="PF00884">
    <property type="entry name" value="Sulfatase"/>
    <property type="match status" value="1"/>
</dbReference>
<feature type="domain" description="Sulfatase N-terminal" evidence="3">
    <location>
        <begin position="6"/>
        <end position="353"/>
    </location>
</feature>
<evidence type="ECO:0000256" key="2">
    <source>
        <dbReference type="ARBA" id="ARBA00022801"/>
    </source>
</evidence>
<comment type="caution">
    <text evidence="5">The sequence shown here is derived from an EMBL/GenBank/DDBJ whole genome shotgun (WGS) entry which is preliminary data.</text>
</comment>